<evidence type="ECO:0000256" key="3">
    <source>
        <dbReference type="ARBA" id="ARBA00022824"/>
    </source>
</evidence>
<accession>A0A7R8CY23</accession>
<sequence length="661" mass="76646">MCLSLFVCPNLRLDGKTWTKSCKALQNAKRLYIRGLQDQHLFNATSDKNHNKRSVRQYLNLFIRDVFGGSYEIDDSIFNIAYLPKVDDHLLGDDHNVIKMVTKENEVFHCRLPKMKDDSEDASSESSEPQHASPYELMQSSFDKPCIYKSGVQFHASRIGETPGDKYYLGRTTKSEVKEQLAVYKTTKPSNLRFNNEDIPYLEINMYDGTSCDLNKLPRQSRIRFICYESQLKFISVQETSTCEYEVIIGFSSLCQHPYFKPKENFLPIQCHPAVHKDDPKPQALLALEDENKQWMNKNVKLDFFFGKQSGSVELVIKPVEDEFHPSQPLEKNPRPDLWKPSRREPIRPLTDPDIAERFLMGEYCLYGGSGWWRYEFCYGKSVTQYHEEKGGARVEIILGNFDIDKHLNWITTHPGKKPRKVGRKFVSHFYTDGDFCEDSGTKRHVEPATCEYVLGVESPLVCDLLHLADDETGLMTFNRDDFLHENDKFDEGEIITAESLNIQTESLDPSPDNLPSPRDSKDSYDNIFENIQDQLEQAGQNFMDKQKWIDEKDNFIQDTNDFIKEEQHDKLKVPSTPPTKAKAKTFKEQQEDYNSILINSARDAKNSYENILNNIQDQLEQAGQNFMEKQKWLGEKETLDYQDEEDEDEEFGTHSSKDEL</sequence>
<feature type="region of interest" description="Disordered" evidence="9">
    <location>
        <begin position="326"/>
        <end position="345"/>
    </location>
</feature>
<evidence type="ECO:0000256" key="6">
    <source>
        <dbReference type="ARBA" id="ARBA00041108"/>
    </source>
</evidence>
<evidence type="ECO:0000256" key="4">
    <source>
        <dbReference type="ARBA" id="ARBA00023157"/>
    </source>
</evidence>
<dbReference type="InterPro" id="IPR044865">
    <property type="entry name" value="MRH_dom"/>
</dbReference>
<protein>
    <recommendedName>
        <fullName evidence="6">Endoplasmic reticulum lectin 1</fullName>
    </recommendedName>
    <alternativeName>
        <fullName evidence="7">ER lectin</fullName>
    </alternativeName>
</protein>
<comment type="function">
    <text evidence="5">Probable lectin that binds selectively to improperly folded lumenal proteins. May function in endoplasmic reticulum quality control and endoplasmic reticulum-associated degradation (ERAD) of both non-glycosylated proteins and glycoproteins.</text>
</comment>
<dbReference type="Gene3D" id="2.70.130.10">
    <property type="entry name" value="Mannose-6-phosphate receptor binding domain"/>
    <property type="match status" value="2"/>
</dbReference>
<dbReference type="InterPro" id="IPR009011">
    <property type="entry name" value="Man6P_isomerase_rcpt-bd_dom_sf"/>
</dbReference>
<dbReference type="GO" id="GO:0005788">
    <property type="term" value="C:endoplasmic reticulum lumen"/>
    <property type="evidence" value="ECO:0007669"/>
    <property type="project" value="TreeGrafter"/>
</dbReference>
<keyword evidence="8" id="KW-0175">Coiled coil</keyword>
<comment type="subcellular location">
    <subcellularLocation>
        <location evidence="1">Endoplasmic reticulum</location>
    </subcellularLocation>
</comment>
<dbReference type="PANTHER" id="PTHR15414:SF0">
    <property type="entry name" value="ENDOPLASMIC RETICULUM LECTIN 1"/>
    <property type="match status" value="1"/>
</dbReference>
<keyword evidence="3" id="KW-0256">Endoplasmic reticulum</keyword>
<keyword evidence="4" id="KW-1015">Disulfide bond</keyword>
<feature type="domain" description="MRH" evidence="10">
    <location>
        <begin position="144"/>
        <end position="257"/>
    </location>
</feature>
<reference evidence="11" key="1">
    <citation type="submission" date="2021-02" db="EMBL/GenBank/DDBJ databases">
        <authorList>
            <person name="Bekaert M."/>
        </authorList>
    </citation>
    <scope>NUCLEOTIDE SEQUENCE</scope>
    <source>
        <strain evidence="11">IoA-00</strain>
    </source>
</reference>
<name>A0A7R8CY23_LEPSM</name>
<dbReference type="InterPro" id="IPR012913">
    <property type="entry name" value="OS9-like_dom"/>
</dbReference>
<evidence type="ECO:0000256" key="5">
    <source>
        <dbReference type="ARBA" id="ARBA00037585"/>
    </source>
</evidence>
<dbReference type="Pfam" id="PF07915">
    <property type="entry name" value="PRKCSH"/>
    <property type="match status" value="1"/>
</dbReference>
<dbReference type="InterPro" id="IPR045149">
    <property type="entry name" value="OS-9-like"/>
</dbReference>
<dbReference type="AlphaFoldDB" id="A0A7R8CY23"/>
<feature type="region of interest" description="Disordered" evidence="9">
    <location>
        <begin position="636"/>
        <end position="661"/>
    </location>
</feature>
<evidence type="ECO:0000256" key="9">
    <source>
        <dbReference type="SAM" id="MobiDB-lite"/>
    </source>
</evidence>
<feature type="compositionally biased region" description="Basic and acidic residues" evidence="9">
    <location>
        <begin position="652"/>
        <end position="661"/>
    </location>
</feature>
<feature type="compositionally biased region" description="Basic and acidic residues" evidence="9">
    <location>
        <begin position="332"/>
        <end position="345"/>
    </location>
</feature>
<feature type="coiled-coil region" evidence="8">
    <location>
        <begin position="599"/>
        <end position="626"/>
    </location>
</feature>
<dbReference type="SUPFAM" id="SSF50911">
    <property type="entry name" value="Mannose 6-phosphate receptor domain"/>
    <property type="match status" value="1"/>
</dbReference>
<organism evidence="11 12">
    <name type="scientific">Lepeophtheirus salmonis</name>
    <name type="common">Salmon louse</name>
    <name type="synonym">Caligus salmonis</name>
    <dbReference type="NCBI Taxonomy" id="72036"/>
    <lineage>
        <taxon>Eukaryota</taxon>
        <taxon>Metazoa</taxon>
        <taxon>Ecdysozoa</taxon>
        <taxon>Arthropoda</taxon>
        <taxon>Crustacea</taxon>
        <taxon>Multicrustacea</taxon>
        <taxon>Hexanauplia</taxon>
        <taxon>Copepoda</taxon>
        <taxon>Siphonostomatoida</taxon>
        <taxon>Caligidae</taxon>
        <taxon>Lepeophtheirus</taxon>
    </lineage>
</organism>
<evidence type="ECO:0000256" key="8">
    <source>
        <dbReference type="SAM" id="Coils"/>
    </source>
</evidence>
<dbReference type="PROSITE" id="PS51914">
    <property type="entry name" value="MRH"/>
    <property type="match status" value="1"/>
</dbReference>
<feature type="compositionally biased region" description="Low complexity" evidence="9">
    <location>
        <begin position="507"/>
        <end position="518"/>
    </location>
</feature>
<proteinExistence type="predicted"/>
<dbReference type="PANTHER" id="PTHR15414">
    <property type="entry name" value="OS-9-RELATED"/>
    <property type="match status" value="1"/>
</dbReference>
<dbReference type="Proteomes" id="UP000675881">
    <property type="component" value="Chromosome 6"/>
</dbReference>
<evidence type="ECO:0000256" key="1">
    <source>
        <dbReference type="ARBA" id="ARBA00004240"/>
    </source>
</evidence>
<feature type="compositionally biased region" description="Acidic residues" evidence="9">
    <location>
        <begin position="641"/>
        <end position="651"/>
    </location>
</feature>
<feature type="region of interest" description="Disordered" evidence="9">
    <location>
        <begin position="502"/>
        <end position="523"/>
    </location>
</feature>
<dbReference type="EMBL" id="HG994585">
    <property type="protein sequence ID" value="CAF2966859.1"/>
    <property type="molecule type" value="Genomic_DNA"/>
</dbReference>
<evidence type="ECO:0000313" key="11">
    <source>
        <dbReference type="EMBL" id="CAF2966859.1"/>
    </source>
</evidence>
<feature type="region of interest" description="Disordered" evidence="9">
    <location>
        <begin position="116"/>
        <end position="135"/>
    </location>
</feature>
<dbReference type="GO" id="GO:0030970">
    <property type="term" value="P:retrograde protein transport, ER to cytosol"/>
    <property type="evidence" value="ECO:0007669"/>
    <property type="project" value="TreeGrafter"/>
</dbReference>
<dbReference type="GO" id="GO:0030968">
    <property type="term" value="P:endoplasmic reticulum unfolded protein response"/>
    <property type="evidence" value="ECO:0007669"/>
    <property type="project" value="InterPro"/>
</dbReference>
<evidence type="ECO:0000313" key="12">
    <source>
        <dbReference type="Proteomes" id="UP000675881"/>
    </source>
</evidence>
<keyword evidence="12" id="KW-1185">Reference proteome</keyword>
<evidence type="ECO:0000256" key="2">
    <source>
        <dbReference type="ARBA" id="ARBA00022729"/>
    </source>
</evidence>
<evidence type="ECO:0000259" key="10">
    <source>
        <dbReference type="PROSITE" id="PS51914"/>
    </source>
</evidence>
<keyword evidence="2" id="KW-0732">Signal</keyword>
<dbReference type="OrthoDB" id="239053at2759"/>
<evidence type="ECO:0000256" key="7">
    <source>
        <dbReference type="ARBA" id="ARBA00041661"/>
    </source>
</evidence>
<gene>
    <name evidence="11" type="ORF">LSAA_11115</name>
</gene>